<evidence type="ECO:0000259" key="3">
    <source>
        <dbReference type="PROSITE" id="PS51791"/>
    </source>
</evidence>
<protein>
    <submittedName>
        <fullName evidence="5">Tumor protein p63-regulated gene 1-like protein</fullName>
    </submittedName>
</protein>
<evidence type="ECO:0000313" key="4">
    <source>
        <dbReference type="Proteomes" id="UP001318040"/>
    </source>
</evidence>
<dbReference type="CTD" id="127262"/>
<dbReference type="InterPro" id="IPR034753">
    <property type="entry name" value="hSac2"/>
</dbReference>
<dbReference type="InterPro" id="IPR022158">
    <property type="entry name" value="Inositol_phosphatase"/>
</dbReference>
<evidence type="ECO:0000256" key="1">
    <source>
        <dbReference type="ARBA" id="ARBA00009163"/>
    </source>
</evidence>
<comment type="similarity">
    <text evidence="1">Belongs to the TPRG1 family.</text>
</comment>
<proteinExistence type="inferred from homology"/>
<name>A0AAJ7TK75_PETMA</name>
<keyword evidence="4" id="KW-1185">Reference proteome</keyword>
<dbReference type="PROSITE" id="PS51791">
    <property type="entry name" value="HSAC2"/>
    <property type="match status" value="1"/>
</dbReference>
<dbReference type="KEGG" id="pmrn:116946907"/>
<dbReference type="PANTHER" id="PTHR31108">
    <property type="entry name" value="TUMOR PROTEIN P63-REGULATED GENE 1-LIKE PROTEIN"/>
    <property type="match status" value="1"/>
</dbReference>
<reference evidence="5" key="1">
    <citation type="submission" date="2025-08" db="UniProtKB">
        <authorList>
            <consortium name="RefSeq"/>
        </authorList>
    </citation>
    <scope>IDENTIFICATION</scope>
    <source>
        <tissue evidence="5">Sperm</tissue>
    </source>
</reference>
<feature type="compositionally biased region" description="Basic and acidic residues" evidence="2">
    <location>
        <begin position="1"/>
        <end position="41"/>
    </location>
</feature>
<feature type="compositionally biased region" description="Low complexity" evidence="2">
    <location>
        <begin position="61"/>
        <end position="81"/>
    </location>
</feature>
<feature type="domain" description="HSac2" evidence="3">
    <location>
        <begin position="109"/>
        <end position="282"/>
    </location>
</feature>
<evidence type="ECO:0000313" key="5">
    <source>
        <dbReference type="RefSeq" id="XP_032818057.1"/>
    </source>
</evidence>
<dbReference type="Pfam" id="PF12456">
    <property type="entry name" value="hSac2"/>
    <property type="match status" value="1"/>
</dbReference>
<dbReference type="RefSeq" id="XP_032818057.1">
    <property type="nucleotide sequence ID" value="XM_032962166.1"/>
</dbReference>
<gene>
    <name evidence="5" type="primary">TPRG1L</name>
</gene>
<sequence>MMEPADMKADALGDVAKRQAAEKKQQEEEDKKKKKMEKHEDGEEVALGDDPQAGQGGGSSPAGAGSSTPGPAAGGVTAAGVALGGGPDRENAVIDEKTVQDYRLRNFFVFRPGAFEQAVNDIKVSVLHTVDDGEIQSVWLLAEVDHWNNERERIVCLSERSLLIVKYDFVTLRCESARRVPLNFIDTISFGEFAFPPKSLLNREGHGLRVHWDKLREPTFLSRWNPWSTELPYTTFTHHIMANADPNMAPVCQLEKFREALIEATKRAHTANPIPGRANGVLVLEKPVLIEAVVGLMSTINNQSRLGYCLARGSVGF</sequence>
<feature type="region of interest" description="Disordered" evidence="2">
    <location>
        <begin position="1"/>
        <end position="82"/>
    </location>
</feature>
<organism evidence="4 5">
    <name type="scientific">Petromyzon marinus</name>
    <name type="common">Sea lamprey</name>
    <dbReference type="NCBI Taxonomy" id="7757"/>
    <lineage>
        <taxon>Eukaryota</taxon>
        <taxon>Metazoa</taxon>
        <taxon>Chordata</taxon>
        <taxon>Craniata</taxon>
        <taxon>Vertebrata</taxon>
        <taxon>Cyclostomata</taxon>
        <taxon>Hyperoartia</taxon>
        <taxon>Petromyzontiformes</taxon>
        <taxon>Petromyzontidae</taxon>
        <taxon>Petromyzon</taxon>
    </lineage>
</organism>
<dbReference type="InterPro" id="IPR040242">
    <property type="entry name" value="TPRG1-like"/>
</dbReference>
<dbReference type="Proteomes" id="UP001318040">
    <property type="component" value="Chromosome 28"/>
</dbReference>
<accession>A0AAJ7TK75</accession>
<dbReference type="PANTHER" id="PTHR31108:SF1">
    <property type="entry name" value="HSAC2 DOMAIN-CONTAINING PROTEIN"/>
    <property type="match status" value="1"/>
</dbReference>
<evidence type="ECO:0000256" key="2">
    <source>
        <dbReference type="SAM" id="MobiDB-lite"/>
    </source>
</evidence>
<dbReference type="GO" id="GO:0005737">
    <property type="term" value="C:cytoplasm"/>
    <property type="evidence" value="ECO:0007669"/>
    <property type="project" value="TreeGrafter"/>
</dbReference>
<dbReference type="AlphaFoldDB" id="A0AAJ7TK75"/>